<dbReference type="PROSITE" id="PS50977">
    <property type="entry name" value="HTH_TETR_2"/>
    <property type="match status" value="1"/>
</dbReference>
<dbReference type="SUPFAM" id="SSF46689">
    <property type="entry name" value="Homeodomain-like"/>
    <property type="match status" value="1"/>
</dbReference>
<dbReference type="PANTHER" id="PTHR30055">
    <property type="entry name" value="HTH-TYPE TRANSCRIPTIONAL REGULATOR RUTR"/>
    <property type="match status" value="1"/>
</dbReference>
<evidence type="ECO:0000259" key="6">
    <source>
        <dbReference type="PROSITE" id="PS50977"/>
    </source>
</evidence>
<dbReference type="EMBL" id="JAATEJ010000009">
    <property type="protein sequence ID" value="NJP44576.1"/>
    <property type="molecule type" value="Genomic_DNA"/>
</dbReference>
<dbReference type="Pfam" id="PF00440">
    <property type="entry name" value="TetR_N"/>
    <property type="match status" value="1"/>
</dbReference>
<evidence type="ECO:0000313" key="8">
    <source>
        <dbReference type="Proteomes" id="UP000734511"/>
    </source>
</evidence>
<feature type="region of interest" description="Disordered" evidence="5">
    <location>
        <begin position="83"/>
        <end position="121"/>
    </location>
</feature>
<dbReference type="Pfam" id="PF13305">
    <property type="entry name" value="TetR_C_33"/>
    <property type="match status" value="1"/>
</dbReference>
<dbReference type="RefSeq" id="WP_167983435.1">
    <property type="nucleotide sequence ID" value="NZ_JAATEJ010000009.1"/>
</dbReference>
<evidence type="ECO:0000256" key="1">
    <source>
        <dbReference type="ARBA" id="ARBA00023015"/>
    </source>
</evidence>
<dbReference type="InterPro" id="IPR009057">
    <property type="entry name" value="Homeodomain-like_sf"/>
</dbReference>
<dbReference type="Proteomes" id="UP000734511">
    <property type="component" value="Unassembled WGS sequence"/>
</dbReference>
<dbReference type="InterPro" id="IPR001647">
    <property type="entry name" value="HTH_TetR"/>
</dbReference>
<evidence type="ECO:0000256" key="4">
    <source>
        <dbReference type="PROSITE-ProRule" id="PRU00335"/>
    </source>
</evidence>
<keyword evidence="1" id="KW-0805">Transcription regulation</keyword>
<dbReference type="InterPro" id="IPR036271">
    <property type="entry name" value="Tet_transcr_reg_TetR-rel_C_sf"/>
</dbReference>
<name>A0ABX0ZPJ8_9ACTN</name>
<keyword evidence="8" id="KW-1185">Reference proteome</keyword>
<feature type="domain" description="HTH tetR-type" evidence="6">
    <location>
        <begin position="12"/>
        <end position="72"/>
    </location>
</feature>
<evidence type="ECO:0000256" key="2">
    <source>
        <dbReference type="ARBA" id="ARBA00023125"/>
    </source>
</evidence>
<dbReference type="SUPFAM" id="SSF48498">
    <property type="entry name" value="Tetracyclin repressor-like, C-terminal domain"/>
    <property type="match status" value="1"/>
</dbReference>
<sequence>MSIQERRERERAEREQLIVSTARELAEAEGWDAVTTRRLAAEIEYSQPVLYSHFKGKGAIMTAVALQGFVELAAVLRAARTGAEGSRAGTGGRRAGAQGPQAEDAGASAGDPRASAEGRAEGPRAALTAVADAYTAFAAERPALYEAMFTRAVDLPFASPEAPAPLWAAFDELLDAVTPHAAPDEDPGILTETFWAALHGLATLGRSGRLPAAAHTTRLALLTAHFAGPPAAR</sequence>
<gene>
    <name evidence="7" type="ORF">HCN08_14405</name>
</gene>
<evidence type="ECO:0000256" key="3">
    <source>
        <dbReference type="ARBA" id="ARBA00023163"/>
    </source>
</evidence>
<comment type="caution">
    <text evidence="7">The sequence shown here is derived from an EMBL/GenBank/DDBJ whole genome shotgun (WGS) entry which is preliminary data.</text>
</comment>
<feature type="DNA-binding region" description="H-T-H motif" evidence="4">
    <location>
        <begin position="35"/>
        <end position="54"/>
    </location>
</feature>
<proteinExistence type="predicted"/>
<dbReference type="Gene3D" id="1.10.357.10">
    <property type="entry name" value="Tetracycline Repressor, domain 2"/>
    <property type="match status" value="2"/>
</dbReference>
<organism evidence="7 8">
    <name type="scientific">Actinacidiphila epipremni</name>
    <dbReference type="NCBI Taxonomy" id="2053013"/>
    <lineage>
        <taxon>Bacteria</taxon>
        <taxon>Bacillati</taxon>
        <taxon>Actinomycetota</taxon>
        <taxon>Actinomycetes</taxon>
        <taxon>Kitasatosporales</taxon>
        <taxon>Streptomycetaceae</taxon>
        <taxon>Actinacidiphila</taxon>
    </lineage>
</organism>
<reference evidence="7 8" key="1">
    <citation type="submission" date="2020-03" db="EMBL/GenBank/DDBJ databases">
        <title>WGS of actinomycetes isolated from Thailand.</title>
        <authorList>
            <person name="Thawai C."/>
        </authorList>
    </citation>
    <scope>NUCLEOTIDE SEQUENCE [LARGE SCALE GENOMIC DNA]</scope>
    <source>
        <strain evidence="7 8">PRB2-1</strain>
    </source>
</reference>
<evidence type="ECO:0000256" key="5">
    <source>
        <dbReference type="SAM" id="MobiDB-lite"/>
    </source>
</evidence>
<dbReference type="InterPro" id="IPR050109">
    <property type="entry name" value="HTH-type_TetR-like_transc_reg"/>
</dbReference>
<evidence type="ECO:0000313" key="7">
    <source>
        <dbReference type="EMBL" id="NJP44576.1"/>
    </source>
</evidence>
<protein>
    <submittedName>
        <fullName evidence="7">TetR/AcrR family transcriptional regulator</fullName>
    </submittedName>
</protein>
<dbReference type="InterPro" id="IPR025996">
    <property type="entry name" value="MT1864/Rv1816-like_C"/>
</dbReference>
<dbReference type="PANTHER" id="PTHR30055:SF234">
    <property type="entry name" value="HTH-TYPE TRANSCRIPTIONAL REGULATOR BETI"/>
    <property type="match status" value="1"/>
</dbReference>
<keyword evidence="2 4" id="KW-0238">DNA-binding</keyword>
<accession>A0ABX0ZPJ8</accession>
<keyword evidence="3" id="KW-0804">Transcription</keyword>